<keyword evidence="4" id="KW-1003">Cell membrane</keyword>
<protein>
    <submittedName>
        <fullName evidence="14">GRID1</fullName>
    </submittedName>
</protein>
<accession>A0A7R8CVL3</accession>
<dbReference type="SMART" id="SM00918">
    <property type="entry name" value="Lig_chan-Glu_bd"/>
    <property type="match status" value="1"/>
</dbReference>
<keyword evidence="15" id="KW-1185">Reference proteome</keyword>
<dbReference type="InterPro" id="IPR019594">
    <property type="entry name" value="Glu/Gly-bd"/>
</dbReference>
<evidence type="ECO:0000313" key="14">
    <source>
        <dbReference type="EMBL" id="CAF2911821.1"/>
    </source>
</evidence>
<dbReference type="InterPro" id="IPR052192">
    <property type="entry name" value="Insect_Ionotropic_Sensory_Rcpt"/>
</dbReference>
<keyword evidence="7" id="KW-0406">Ion transport</keyword>
<evidence type="ECO:0000256" key="11">
    <source>
        <dbReference type="ARBA" id="ARBA00023286"/>
    </source>
</evidence>
<dbReference type="PANTHER" id="PTHR42643:SF24">
    <property type="entry name" value="IONOTROPIC RECEPTOR 60A"/>
    <property type="match status" value="1"/>
</dbReference>
<dbReference type="Gene3D" id="1.10.287.70">
    <property type="match status" value="1"/>
</dbReference>
<dbReference type="Proteomes" id="UP000675881">
    <property type="component" value="Chromosome 4"/>
</dbReference>
<evidence type="ECO:0000256" key="3">
    <source>
        <dbReference type="ARBA" id="ARBA00022448"/>
    </source>
</evidence>
<evidence type="ECO:0000256" key="12">
    <source>
        <dbReference type="ARBA" id="ARBA00023303"/>
    </source>
</evidence>
<proteinExistence type="inferred from homology"/>
<keyword evidence="6" id="KW-1133">Transmembrane helix</keyword>
<keyword evidence="11" id="KW-1071">Ligand-gated ion channel</keyword>
<evidence type="ECO:0000256" key="8">
    <source>
        <dbReference type="ARBA" id="ARBA00023136"/>
    </source>
</evidence>
<evidence type="ECO:0000313" key="15">
    <source>
        <dbReference type="Proteomes" id="UP000675881"/>
    </source>
</evidence>
<dbReference type="GO" id="GO:0015276">
    <property type="term" value="F:ligand-gated monoatomic ion channel activity"/>
    <property type="evidence" value="ECO:0007669"/>
    <property type="project" value="InterPro"/>
</dbReference>
<evidence type="ECO:0000256" key="9">
    <source>
        <dbReference type="ARBA" id="ARBA00023170"/>
    </source>
</evidence>
<evidence type="ECO:0000256" key="6">
    <source>
        <dbReference type="ARBA" id="ARBA00022989"/>
    </source>
</evidence>
<gene>
    <name evidence="14" type="ORF">LSAA_8881</name>
</gene>
<keyword evidence="12" id="KW-0407">Ion channel</keyword>
<dbReference type="AlphaFoldDB" id="A0A7R8CVL3"/>
<evidence type="ECO:0000256" key="5">
    <source>
        <dbReference type="ARBA" id="ARBA00022692"/>
    </source>
</evidence>
<dbReference type="SUPFAM" id="SSF53850">
    <property type="entry name" value="Periplasmic binding protein-like II"/>
    <property type="match status" value="1"/>
</dbReference>
<evidence type="ECO:0000259" key="13">
    <source>
        <dbReference type="SMART" id="SM00918"/>
    </source>
</evidence>
<evidence type="ECO:0000256" key="2">
    <source>
        <dbReference type="ARBA" id="ARBA00008685"/>
    </source>
</evidence>
<dbReference type="Pfam" id="PF10613">
    <property type="entry name" value="Lig_chan-Glu_bd"/>
    <property type="match status" value="1"/>
</dbReference>
<dbReference type="EMBL" id="HG994583">
    <property type="protein sequence ID" value="CAF2911821.1"/>
    <property type="molecule type" value="Genomic_DNA"/>
</dbReference>
<keyword evidence="3" id="KW-0813">Transport</keyword>
<name>A0A7R8CVL3_LEPSM</name>
<evidence type="ECO:0000256" key="4">
    <source>
        <dbReference type="ARBA" id="ARBA00022475"/>
    </source>
</evidence>
<keyword evidence="10" id="KW-0325">Glycoprotein</keyword>
<dbReference type="Pfam" id="PF00060">
    <property type="entry name" value="Lig_chan"/>
    <property type="match status" value="1"/>
</dbReference>
<keyword evidence="5" id="KW-0812">Transmembrane</keyword>
<evidence type="ECO:0000256" key="10">
    <source>
        <dbReference type="ARBA" id="ARBA00023180"/>
    </source>
</evidence>
<reference evidence="14" key="1">
    <citation type="submission" date="2021-02" db="EMBL/GenBank/DDBJ databases">
        <authorList>
            <person name="Bekaert M."/>
        </authorList>
    </citation>
    <scope>NUCLEOTIDE SEQUENCE</scope>
    <source>
        <strain evidence="14">IoA-00</strain>
    </source>
</reference>
<comment type="subcellular location">
    <subcellularLocation>
        <location evidence="1">Cell membrane</location>
        <topology evidence="1">Multi-pass membrane protein</topology>
    </subcellularLocation>
</comment>
<keyword evidence="8" id="KW-0472">Membrane</keyword>
<dbReference type="GO" id="GO:0050906">
    <property type="term" value="P:detection of stimulus involved in sensory perception"/>
    <property type="evidence" value="ECO:0007669"/>
    <property type="project" value="UniProtKB-ARBA"/>
</dbReference>
<feature type="domain" description="Ionotropic glutamate receptor L-glutamate and glycine-binding" evidence="13">
    <location>
        <begin position="210"/>
        <end position="267"/>
    </location>
</feature>
<sequence length="573" mass="66624">MRVYFIIWIITISSVVGKRNEEHNLSLNAFVSRITEVNPACSIFIVDLSFENPKINKVLENLQEEFRVVNYQSIISSWINSMEILHFKTCVQTLVFGSKDYIVSFFKEVWDRALTNDPYQYFAFVNSLSDVHGIEALMDILHIAIVILPSSNIQSVVNVYQVNPYAYEKFPLVNIWSNKRSDFIKKFKLQNNDMNLMGYNLKVAYMMHPPFLFQISPIYVNGIEKQMVDILGKSIGYNTELIKSIDGKWGEINQNGSWNGIIGMAQRKEVYVAIGSLTRQFQREVAIDFTLGYSESYLTFITHVPQELPKWHSLLWPFEKYLWYLVLITMFKGIVHPKGTSLRIILGTWFLCSFCIVASYGGSLVSYLSRTNMEKPIDTLEELAGSDLNLLLIDGTFYSSLFEVSKDTTYKSIGRKLNQASEKGYKCVGHLNCLKTVNGNKEIVYITDGGYFTEFYPKAHDLKFVYLSKSKFYTSEYAIVLRKNFPILKHFNQKIQRFLEMGLIDKWKRDFSQRYIVIANEKDKKKQCARINIEEKSMSGHFLQSFTREFSRGIYWIGIEFNGLYRREIISFE</sequence>
<dbReference type="PANTHER" id="PTHR42643">
    <property type="entry name" value="IONOTROPIC RECEPTOR 20A-RELATED"/>
    <property type="match status" value="1"/>
</dbReference>
<comment type="similarity">
    <text evidence="2">Belongs to the glutamate-gated ion channel (TC 1.A.10.1) family.</text>
</comment>
<dbReference type="Gene3D" id="3.40.190.10">
    <property type="entry name" value="Periplasmic binding protein-like II"/>
    <property type="match status" value="1"/>
</dbReference>
<dbReference type="GO" id="GO:0005886">
    <property type="term" value="C:plasma membrane"/>
    <property type="evidence" value="ECO:0007669"/>
    <property type="project" value="UniProtKB-SubCell"/>
</dbReference>
<keyword evidence="9" id="KW-0675">Receptor</keyword>
<evidence type="ECO:0000256" key="1">
    <source>
        <dbReference type="ARBA" id="ARBA00004651"/>
    </source>
</evidence>
<evidence type="ECO:0000256" key="7">
    <source>
        <dbReference type="ARBA" id="ARBA00023065"/>
    </source>
</evidence>
<organism evidence="14 15">
    <name type="scientific">Lepeophtheirus salmonis</name>
    <name type="common">Salmon louse</name>
    <name type="synonym">Caligus salmonis</name>
    <dbReference type="NCBI Taxonomy" id="72036"/>
    <lineage>
        <taxon>Eukaryota</taxon>
        <taxon>Metazoa</taxon>
        <taxon>Ecdysozoa</taxon>
        <taxon>Arthropoda</taxon>
        <taxon>Crustacea</taxon>
        <taxon>Multicrustacea</taxon>
        <taxon>Hexanauplia</taxon>
        <taxon>Copepoda</taxon>
        <taxon>Siphonostomatoida</taxon>
        <taxon>Caligidae</taxon>
        <taxon>Lepeophtheirus</taxon>
    </lineage>
</organism>
<dbReference type="OrthoDB" id="6373312at2759"/>
<dbReference type="InterPro" id="IPR001320">
    <property type="entry name" value="Iontro_rcpt_C"/>
</dbReference>